<gene>
    <name evidence="1" type="ORF">DB43_HM00110</name>
</gene>
<dbReference type="PATRIC" id="fig|83552.4.peg.2197"/>
<dbReference type="AlphaFoldDB" id="A0A0C1E9C6"/>
<protein>
    <submittedName>
        <fullName evidence="1">Uncharacterized protein</fullName>
    </submittedName>
</protein>
<dbReference type="Proteomes" id="UP000031307">
    <property type="component" value="Unassembled WGS sequence"/>
</dbReference>
<evidence type="ECO:0000313" key="1">
    <source>
        <dbReference type="EMBL" id="KIA76688.1"/>
    </source>
</evidence>
<sequence>MIFFMYNYILSDYNLSKLDALQTIFVSKYGLRHLKEAKKHPSQKWGHRVIAAIELTPFVGLIATIIEGSLAKYKRASSPSTPQNPWIFKGSQYGCSGKVATQKAVKVFHQLKQERASGIDFNENYIPSQIEGGTCSAMSLAFAEEYFKVRKKTQGLPNHQVLTHMKKIGKKFAKSNTEMRIRQAAFNTIQVTRPTYSIDYSKNKIQSLANLHHFMINYASEAFTMHSARKTQEIENEVAKLPEGTYFIRMIKPCDNEKLEHCGHSMVYIKENGLELFYDPNAGLLNLSGVHRAHAFSAAFKIYQTHSQLSDTRFYRLQASASLL</sequence>
<comment type="caution">
    <text evidence="1">The sequence shown here is derived from an EMBL/GenBank/DDBJ whole genome shotgun (WGS) entry which is preliminary data.</text>
</comment>
<dbReference type="EMBL" id="JSAM01000108">
    <property type="protein sequence ID" value="KIA76688.1"/>
    <property type="molecule type" value="Genomic_DNA"/>
</dbReference>
<evidence type="ECO:0000313" key="2">
    <source>
        <dbReference type="Proteomes" id="UP000031307"/>
    </source>
</evidence>
<name>A0A0C1E9C6_9BACT</name>
<organism evidence="1 2">
    <name type="scientific">Parachlamydia acanthamoebae</name>
    <dbReference type="NCBI Taxonomy" id="83552"/>
    <lineage>
        <taxon>Bacteria</taxon>
        <taxon>Pseudomonadati</taxon>
        <taxon>Chlamydiota</taxon>
        <taxon>Chlamydiia</taxon>
        <taxon>Parachlamydiales</taxon>
        <taxon>Parachlamydiaceae</taxon>
        <taxon>Parachlamydia</taxon>
    </lineage>
</organism>
<proteinExistence type="predicted"/>
<reference evidence="1 2" key="1">
    <citation type="journal article" date="2014" name="Mol. Biol. Evol.">
        <title>Massive expansion of Ubiquitination-related gene families within the Chlamydiae.</title>
        <authorList>
            <person name="Domman D."/>
            <person name="Collingro A."/>
            <person name="Lagkouvardos I."/>
            <person name="Gehre L."/>
            <person name="Weinmaier T."/>
            <person name="Rattei T."/>
            <person name="Subtil A."/>
            <person name="Horn M."/>
        </authorList>
    </citation>
    <scope>NUCLEOTIDE SEQUENCE [LARGE SCALE GENOMIC DNA]</scope>
    <source>
        <strain evidence="1 2">OEW1</strain>
    </source>
</reference>
<accession>A0A0C1E9C6</accession>